<comment type="caution">
    <text evidence="2">The sequence shown here is derived from an EMBL/GenBank/DDBJ whole genome shotgun (WGS) entry which is preliminary data.</text>
</comment>
<feature type="signal peptide" evidence="1">
    <location>
        <begin position="1"/>
        <end position="19"/>
    </location>
</feature>
<evidence type="ECO:0000313" key="2">
    <source>
        <dbReference type="EMBL" id="MDF3841308.1"/>
    </source>
</evidence>
<evidence type="ECO:0000256" key="1">
    <source>
        <dbReference type="SAM" id="SignalP"/>
    </source>
</evidence>
<sequence length="191" mass="21234">MKIAAIWALLLLFPSLSLAEPCKSGFAHEKNFDYMPGAFLPVSLGTFQFDLPARPERLASVNGLLAIYSQGRSISHQPLSKEEVSGDVESIAGSKSSIGDLYKLIYGITSESHLGKAQRARLLELRTSLFGIDCKNAVEIYRINGTPVIFHETRTPRVFEILIIHDKLIDYIQVKGPKSFATEILKSIKKR</sequence>
<organism evidence="2 3">
    <name type="scientific">Pseudomonas citronellolis</name>
    <dbReference type="NCBI Taxonomy" id="53408"/>
    <lineage>
        <taxon>Bacteria</taxon>
        <taxon>Pseudomonadati</taxon>
        <taxon>Pseudomonadota</taxon>
        <taxon>Gammaproteobacteria</taxon>
        <taxon>Pseudomonadales</taxon>
        <taxon>Pseudomonadaceae</taxon>
        <taxon>Pseudomonas</taxon>
    </lineage>
</organism>
<gene>
    <name evidence="2" type="ORF">P3W55_06225</name>
</gene>
<name>A0AAW6P4D6_9PSED</name>
<dbReference type="RefSeq" id="WP_269963688.1">
    <property type="nucleotide sequence ID" value="NZ_CP034688.1"/>
</dbReference>
<dbReference type="Proteomes" id="UP001220662">
    <property type="component" value="Unassembled WGS sequence"/>
</dbReference>
<feature type="chain" id="PRO_5043566242" evidence="1">
    <location>
        <begin position="20"/>
        <end position="191"/>
    </location>
</feature>
<dbReference type="AlphaFoldDB" id="A0AAW6P4D6"/>
<accession>A0AAW6P4D6</accession>
<evidence type="ECO:0000313" key="3">
    <source>
        <dbReference type="Proteomes" id="UP001220662"/>
    </source>
</evidence>
<reference evidence="2" key="1">
    <citation type="submission" date="2023-03" db="EMBL/GenBank/DDBJ databases">
        <title>Draft assemblies of triclosan tolerant bacteria isolated from returned activated sludge.</title>
        <authorList>
            <person name="Van Hamelsveld S."/>
        </authorList>
    </citation>
    <scope>NUCLEOTIDE SEQUENCE</scope>
    <source>
        <strain evidence="2">GW210015_S63</strain>
    </source>
</reference>
<keyword evidence="1" id="KW-0732">Signal</keyword>
<protein>
    <submittedName>
        <fullName evidence="2">Uncharacterized protein</fullName>
    </submittedName>
</protein>
<proteinExistence type="predicted"/>
<dbReference type="EMBL" id="JARJLR010000121">
    <property type="protein sequence ID" value="MDF3841308.1"/>
    <property type="molecule type" value="Genomic_DNA"/>
</dbReference>